<name>A0A0F7BZ76_BRELA</name>
<dbReference type="AlphaFoldDB" id="A0A0F7BZ76"/>
<evidence type="ECO:0000256" key="1">
    <source>
        <dbReference type="SAM" id="Phobius"/>
    </source>
</evidence>
<protein>
    <submittedName>
        <fullName evidence="2">Uncharacterized protein</fullName>
    </submittedName>
</protein>
<feature type="transmembrane region" description="Helical" evidence="1">
    <location>
        <begin position="48"/>
        <end position="67"/>
    </location>
</feature>
<proteinExistence type="predicted"/>
<organism evidence="2">
    <name type="scientific">Brevibacillus laterosporus</name>
    <name type="common">Bacillus laterosporus</name>
    <dbReference type="NCBI Taxonomy" id="1465"/>
    <lineage>
        <taxon>Bacteria</taxon>
        <taxon>Bacillati</taxon>
        <taxon>Bacillota</taxon>
        <taxon>Bacilli</taxon>
        <taxon>Bacillales</taxon>
        <taxon>Paenibacillaceae</taxon>
        <taxon>Brevibacillus</taxon>
    </lineage>
</organism>
<evidence type="ECO:0000313" key="2">
    <source>
        <dbReference type="EMBL" id="AKF93477.1"/>
    </source>
</evidence>
<accession>A0A0F7BZ76</accession>
<keyword evidence="1" id="KW-0472">Membrane</keyword>
<keyword evidence="1" id="KW-1133">Transmembrane helix</keyword>
<dbReference type="RefSeq" id="WP_031412333.1">
    <property type="nucleotide sequence ID" value="NZ_CP011074.1"/>
</dbReference>
<gene>
    <name evidence="2" type="ORF">EX87_07435</name>
</gene>
<keyword evidence="1" id="KW-0812">Transmembrane</keyword>
<reference evidence="2" key="1">
    <citation type="submission" date="2015-03" db="EMBL/GenBank/DDBJ databases">
        <title>MIGS Cultured Bacterial/Archaeal sample from Brevibacillus laterosporus.</title>
        <authorList>
            <person name="Zeng D."/>
            <person name="Zhu L."/>
            <person name="Dong G."/>
            <person name="Ye W."/>
            <person name="Ren D."/>
            <person name="Wu L."/>
            <person name="Xu J."/>
            <person name="Li G."/>
            <person name="Guo L."/>
        </authorList>
    </citation>
    <scope>NUCLEOTIDE SEQUENCE</scope>
    <source>
        <strain evidence="2">B9</strain>
    </source>
</reference>
<sequence>MKDRDPSSKMKELLHSKKVPHVNVTEKVLDAIYAKQKQTEVVKVKKKIGFFLAVGLLVGASSVFAAVEVLQLKNDKGEVAYEVSKVPNQQQMVEKLTPKGLDWLDKKKKELERISDIVNKVLQGVEEGKAVAIYTVPKFIDESSKMTYTEGKHPNIDVVAKPYELTNHKNLQEKLGKQLIMPSELAGGFGFQEAFVHFKPEQNYDAKAMKEEAEKNQKEYVVHEVKMSEVLDQTFVRYKSAKGEIVVNVMNKENRVKNGRITVGGEHDNAEKVKVGDNEAAYTTKKRPDGDMHKRISWIKNGTSLGYSMWTFSQNITKEDLIKAAETLQTAK</sequence>
<dbReference type="EMBL" id="CP011074">
    <property type="protein sequence ID" value="AKF93477.1"/>
    <property type="molecule type" value="Genomic_DNA"/>
</dbReference>